<dbReference type="EMBL" id="JAKFHA010000018">
    <property type="protein sequence ID" value="MCF2530806.1"/>
    <property type="molecule type" value="Genomic_DNA"/>
</dbReference>
<name>A0AA41U2L0_9ACTN</name>
<dbReference type="GO" id="GO:0019323">
    <property type="term" value="P:pentose catabolic process"/>
    <property type="evidence" value="ECO:0007669"/>
    <property type="project" value="TreeGrafter"/>
</dbReference>
<evidence type="ECO:0000313" key="5">
    <source>
        <dbReference type="Proteomes" id="UP001165378"/>
    </source>
</evidence>
<evidence type="ECO:0000313" key="4">
    <source>
        <dbReference type="EMBL" id="MCF2530806.1"/>
    </source>
</evidence>
<dbReference type="PANTHER" id="PTHR22789">
    <property type="entry name" value="FUCULOSE PHOSPHATE ALDOLASE"/>
    <property type="match status" value="1"/>
</dbReference>
<dbReference type="InterPro" id="IPR036409">
    <property type="entry name" value="Aldolase_II/adducin_N_sf"/>
</dbReference>
<dbReference type="GO" id="GO:0046872">
    <property type="term" value="F:metal ion binding"/>
    <property type="evidence" value="ECO:0007669"/>
    <property type="project" value="UniProtKB-KW"/>
</dbReference>
<organism evidence="4 5">
    <name type="scientific">Yinghuangia soli</name>
    <dbReference type="NCBI Taxonomy" id="2908204"/>
    <lineage>
        <taxon>Bacteria</taxon>
        <taxon>Bacillati</taxon>
        <taxon>Actinomycetota</taxon>
        <taxon>Actinomycetes</taxon>
        <taxon>Kitasatosporales</taxon>
        <taxon>Streptomycetaceae</taxon>
        <taxon>Yinghuangia</taxon>
    </lineage>
</organism>
<keyword evidence="2" id="KW-0456">Lyase</keyword>
<proteinExistence type="predicted"/>
<keyword evidence="5" id="KW-1185">Reference proteome</keyword>
<dbReference type="AlphaFoldDB" id="A0AA41U2L0"/>
<dbReference type="PANTHER" id="PTHR22789:SF0">
    <property type="entry name" value="3-OXO-TETRONATE 4-PHOSPHATE DECARBOXYLASE-RELATED"/>
    <property type="match status" value="1"/>
</dbReference>
<dbReference type="Pfam" id="PF00596">
    <property type="entry name" value="Aldolase_II"/>
    <property type="match status" value="1"/>
</dbReference>
<protein>
    <submittedName>
        <fullName evidence="4">Class II aldolase/adducin family protein</fullName>
    </submittedName>
</protein>
<dbReference type="GO" id="GO:0016832">
    <property type="term" value="F:aldehyde-lyase activity"/>
    <property type="evidence" value="ECO:0007669"/>
    <property type="project" value="TreeGrafter"/>
</dbReference>
<dbReference type="InterPro" id="IPR001303">
    <property type="entry name" value="Aldolase_II/adducin_N"/>
</dbReference>
<dbReference type="InterPro" id="IPR050197">
    <property type="entry name" value="Aldolase_class_II_sugar_metab"/>
</dbReference>
<sequence length="216" mass="23022">MKDARDALCEYGRRTVEQGYVVGSSGNLSIRDGDVVAVTPSGVQLDRLRPEECPVVDLEGRVVDGCLVPSSETPMHLALYDTAPDATAIVHTHSVFGAVVATTHDALPAIHYNVLAFGGRDVRVADYATYGTPELALNVRTALAGGRTAALIANHGGVTLGTDIDQVFERTSVLEWLCEVYVRACGIGGPRILGDAELEDVERRLKTYTVGGRQTA</sequence>
<keyword evidence="1" id="KW-0479">Metal-binding</keyword>
<comment type="caution">
    <text evidence="4">The sequence shown here is derived from an EMBL/GenBank/DDBJ whole genome shotgun (WGS) entry which is preliminary data.</text>
</comment>
<dbReference type="SUPFAM" id="SSF53639">
    <property type="entry name" value="AraD/HMP-PK domain-like"/>
    <property type="match status" value="1"/>
</dbReference>
<gene>
    <name evidence="4" type="ORF">LZ495_26825</name>
</gene>
<evidence type="ECO:0000259" key="3">
    <source>
        <dbReference type="SMART" id="SM01007"/>
    </source>
</evidence>
<evidence type="ECO:0000256" key="2">
    <source>
        <dbReference type="ARBA" id="ARBA00023239"/>
    </source>
</evidence>
<dbReference type="Gene3D" id="3.40.225.10">
    <property type="entry name" value="Class II aldolase/adducin N-terminal domain"/>
    <property type="match status" value="1"/>
</dbReference>
<dbReference type="GO" id="GO:0005829">
    <property type="term" value="C:cytosol"/>
    <property type="evidence" value="ECO:0007669"/>
    <property type="project" value="TreeGrafter"/>
</dbReference>
<feature type="domain" description="Class II aldolase/adducin N-terminal" evidence="3">
    <location>
        <begin position="6"/>
        <end position="182"/>
    </location>
</feature>
<dbReference type="SMART" id="SM01007">
    <property type="entry name" value="Aldolase_II"/>
    <property type="match status" value="1"/>
</dbReference>
<dbReference type="RefSeq" id="WP_235055517.1">
    <property type="nucleotide sequence ID" value="NZ_JAKFHA010000018.1"/>
</dbReference>
<evidence type="ECO:0000256" key="1">
    <source>
        <dbReference type="ARBA" id="ARBA00022723"/>
    </source>
</evidence>
<dbReference type="Proteomes" id="UP001165378">
    <property type="component" value="Unassembled WGS sequence"/>
</dbReference>
<reference evidence="4" key="1">
    <citation type="submission" date="2022-01" db="EMBL/GenBank/DDBJ databases">
        <title>Genome-Based Taxonomic Classification of the Phylum Actinobacteria.</title>
        <authorList>
            <person name="Gao Y."/>
        </authorList>
    </citation>
    <scope>NUCLEOTIDE SEQUENCE</scope>
    <source>
        <strain evidence="4">KLBMP 8922</strain>
    </source>
</reference>
<accession>A0AA41U2L0</accession>